<evidence type="ECO:0000313" key="2">
    <source>
        <dbReference type="EMBL" id="TBU86819.1"/>
    </source>
</evidence>
<dbReference type="AlphaFoldDB" id="A0A4Q9QUG2"/>
<gene>
    <name evidence="2" type="ORF">DNK44_22035</name>
</gene>
<evidence type="ECO:0000256" key="1">
    <source>
        <dbReference type="SAM" id="MobiDB-lite"/>
    </source>
</evidence>
<dbReference type="Proteomes" id="UP000293172">
    <property type="component" value="Unassembled WGS sequence"/>
</dbReference>
<proteinExistence type="predicted"/>
<name>A0A4Q9QUG2_9GAMM</name>
<organism evidence="2 3">
    <name type="scientific">Phytopseudomonas dryadis</name>
    <dbReference type="NCBI Taxonomy" id="2487520"/>
    <lineage>
        <taxon>Bacteria</taxon>
        <taxon>Pseudomonadati</taxon>
        <taxon>Pseudomonadota</taxon>
        <taxon>Gammaproteobacteria</taxon>
        <taxon>Pseudomonadales</taxon>
        <taxon>Pseudomonadaceae</taxon>
        <taxon>Phytopseudomonas</taxon>
    </lineage>
</organism>
<dbReference type="OrthoDB" id="6107855at2"/>
<sequence length="72" mass="7779">MQALPAHCSQPDWLKDNGQFVPLPASWLNGKRWDDELAPSGAPPPGRPGSLLSGLPQHTAADYENDPDGKNF</sequence>
<feature type="region of interest" description="Disordered" evidence="1">
    <location>
        <begin position="32"/>
        <end position="72"/>
    </location>
</feature>
<protein>
    <submittedName>
        <fullName evidence="2">Uncharacterized protein</fullName>
    </submittedName>
</protein>
<accession>A0A4Q9QUG2</accession>
<evidence type="ECO:0000313" key="3">
    <source>
        <dbReference type="Proteomes" id="UP000293172"/>
    </source>
</evidence>
<reference evidence="2 3" key="1">
    <citation type="submission" date="2018-06" db="EMBL/GenBank/DDBJ databases">
        <title>Three novel Pseudomonas species isolated from symptomatic oak.</title>
        <authorList>
            <person name="Bueno-Gonzalez V."/>
            <person name="Brady C."/>
        </authorList>
    </citation>
    <scope>NUCLEOTIDE SEQUENCE [LARGE SCALE GENOMIC DNA]</scope>
    <source>
        <strain evidence="2 3">P6B</strain>
    </source>
</reference>
<comment type="caution">
    <text evidence="2">The sequence shown here is derived from an EMBL/GenBank/DDBJ whole genome shotgun (WGS) entry which is preliminary data.</text>
</comment>
<dbReference type="EMBL" id="QJUL01000046">
    <property type="protein sequence ID" value="TBU86819.1"/>
    <property type="molecule type" value="Genomic_DNA"/>
</dbReference>